<dbReference type="InterPro" id="IPR036691">
    <property type="entry name" value="Endo/exonu/phosph_ase_sf"/>
</dbReference>
<dbReference type="GO" id="GO:0004527">
    <property type="term" value="F:exonuclease activity"/>
    <property type="evidence" value="ECO:0007669"/>
    <property type="project" value="UniProtKB-KW"/>
</dbReference>
<dbReference type="GO" id="GO:0004519">
    <property type="term" value="F:endonuclease activity"/>
    <property type="evidence" value="ECO:0007669"/>
    <property type="project" value="UniProtKB-KW"/>
</dbReference>
<dbReference type="SUPFAM" id="SSF56219">
    <property type="entry name" value="DNase I-like"/>
    <property type="match status" value="1"/>
</dbReference>
<dbReference type="AlphaFoldDB" id="A0A1T4QME2"/>
<proteinExistence type="predicted"/>
<reference evidence="2 3" key="1">
    <citation type="submission" date="2017-02" db="EMBL/GenBank/DDBJ databases">
        <authorList>
            <person name="Peterson S.W."/>
        </authorList>
    </citation>
    <scope>NUCLEOTIDE SEQUENCE [LARGE SCALE GENOMIC DNA]</scope>
    <source>
        <strain evidence="2 3">ATCC 43324</strain>
    </source>
</reference>
<sequence length="318" mass="36488">MGMLNFISILLSLFTVVEWNCENLFDTQHQPPKRDTEFLPDGAYHWTTARYWKKLRHVGQTLMACGGEEKAWQLPDVIALCEVENDSVMRDLTKRSPFRQAHYNYLITQSPDERGINVALLYSPYSFRLLRWHAVRVNPIRGMRPTRDLLYAAGELLSGDTLHLLVVHAPSRSGGERITRPNRRAVAQQIVAVVDSIRLHSATNKILVLGDFNDYAQDENLQYLLRHQLVDVSADAKGTHGAKGTYKYKGVWDSLDHILCSETLKPYFRQCQVMDAPFLLTADDIYGGVRPFRTYYGRRYSAGFSDHLPLVARFWLPD</sequence>
<evidence type="ECO:0000313" key="3">
    <source>
        <dbReference type="Proteomes" id="UP000190065"/>
    </source>
</evidence>
<dbReference type="Gene3D" id="3.60.10.10">
    <property type="entry name" value="Endonuclease/exonuclease/phosphatase"/>
    <property type="match status" value="1"/>
</dbReference>
<evidence type="ECO:0000259" key="1">
    <source>
        <dbReference type="Pfam" id="PF19580"/>
    </source>
</evidence>
<accession>A0A1T4QME2</accession>
<dbReference type="InterPro" id="IPR005135">
    <property type="entry name" value="Endo/exonuclease/phosphatase"/>
</dbReference>
<keyword evidence="2" id="KW-0378">Hydrolase</keyword>
<gene>
    <name evidence="2" type="ORF">SAMN02745202_01866</name>
</gene>
<dbReference type="eggNOG" id="COG2374">
    <property type="taxonomic scope" value="Bacteria"/>
</dbReference>
<organism evidence="2 3">
    <name type="scientific">Segatella oulorum</name>
    <dbReference type="NCBI Taxonomy" id="28136"/>
    <lineage>
        <taxon>Bacteria</taxon>
        <taxon>Pseudomonadati</taxon>
        <taxon>Bacteroidota</taxon>
        <taxon>Bacteroidia</taxon>
        <taxon>Bacteroidales</taxon>
        <taxon>Prevotellaceae</taxon>
        <taxon>Segatella</taxon>
    </lineage>
</organism>
<dbReference type="RefSeq" id="WP_078805754.1">
    <property type="nucleotide sequence ID" value="NZ_FUXK01000023.1"/>
</dbReference>
<dbReference type="Pfam" id="PF19580">
    <property type="entry name" value="Exo_endo_phos_3"/>
    <property type="match status" value="1"/>
</dbReference>
<dbReference type="PANTHER" id="PTHR42834:SF1">
    <property type="entry name" value="ENDONUCLEASE_EXONUCLEASE_PHOSPHATASE FAMILY PROTEIN (AFU_ORTHOLOGUE AFUA_3G09210)"/>
    <property type="match status" value="1"/>
</dbReference>
<feature type="domain" description="Endonuclease/exonuclease/phosphatase" evidence="1">
    <location>
        <begin position="15"/>
        <end position="311"/>
    </location>
</feature>
<protein>
    <submittedName>
        <fullName evidence="2">Endonuclease/Exonuclease/phosphatase family protein</fullName>
    </submittedName>
</protein>
<dbReference type="STRING" id="28136.SAMN02745202_01866"/>
<dbReference type="Proteomes" id="UP000190065">
    <property type="component" value="Unassembled WGS sequence"/>
</dbReference>
<evidence type="ECO:0000313" key="2">
    <source>
        <dbReference type="EMBL" id="SKA04641.1"/>
    </source>
</evidence>
<name>A0A1T4QME2_9BACT</name>
<keyword evidence="2" id="KW-0255">Endonuclease</keyword>
<dbReference type="PANTHER" id="PTHR42834">
    <property type="entry name" value="ENDONUCLEASE/EXONUCLEASE/PHOSPHATASE FAMILY PROTEIN (AFU_ORTHOLOGUE AFUA_3G09210)"/>
    <property type="match status" value="1"/>
</dbReference>
<keyword evidence="2" id="KW-0540">Nuclease</keyword>
<keyword evidence="2" id="KW-0269">Exonuclease</keyword>
<dbReference type="EMBL" id="FUXK01000023">
    <property type="protein sequence ID" value="SKA04641.1"/>
    <property type="molecule type" value="Genomic_DNA"/>
</dbReference>